<reference evidence="11 12" key="1">
    <citation type="submission" date="2017-10" db="EMBL/GenBank/DDBJ databases">
        <title>Sedimentibacterium mangrovi gen. nov., sp. nov., a novel member of family Phyllobacteriacea isolated from mangrove sediment.</title>
        <authorList>
            <person name="Liao H."/>
            <person name="Tian Y."/>
        </authorList>
    </citation>
    <scope>NUCLEOTIDE SEQUENCE [LARGE SCALE GENOMIC DNA]</scope>
    <source>
        <strain evidence="11 12">X9-2-2</strain>
    </source>
</reference>
<evidence type="ECO:0000256" key="10">
    <source>
        <dbReference type="ARBA" id="ARBA00048975"/>
    </source>
</evidence>
<evidence type="ECO:0000256" key="5">
    <source>
        <dbReference type="ARBA" id="ARBA00022516"/>
    </source>
</evidence>
<dbReference type="OrthoDB" id="9801642at2"/>
<dbReference type="Pfam" id="PF02684">
    <property type="entry name" value="LpxB"/>
    <property type="match status" value="1"/>
</dbReference>
<comment type="caution">
    <text evidence="11">The sequence shown here is derived from an EMBL/GenBank/DDBJ whole genome shotgun (WGS) entry which is preliminary data.</text>
</comment>
<proteinExistence type="inferred from homology"/>
<dbReference type="AlphaFoldDB" id="A0A2G1QQR7"/>
<dbReference type="GO" id="GO:0016020">
    <property type="term" value="C:membrane"/>
    <property type="evidence" value="ECO:0007669"/>
    <property type="project" value="GOC"/>
</dbReference>
<keyword evidence="12" id="KW-1185">Reference proteome</keyword>
<gene>
    <name evidence="11" type="ORF">CSC94_03970</name>
</gene>
<dbReference type="EMBL" id="PDVP01000002">
    <property type="protein sequence ID" value="PHP67852.1"/>
    <property type="molecule type" value="Genomic_DNA"/>
</dbReference>
<evidence type="ECO:0000256" key="3">
    <source>
        <dbReference type="ARBA" id="ARBA00012687"/>
    </source>
</evidence>
<keyword evidence="6" id="KW-0441">Lipid A biosynthesis</keyword>
<evidence type="ECO:0000256" key="4">
    <source>
        <dbReference type="ARBA" id="ARBA00020902"/>
    </source>
</evidence>
<name>A0A2G1QQR7_9HYPH</name>
<dbReference type="RefSeq" id="WP_099304069.1">
    <property type="nucleotide sequence ID" value="NZ_PDVP01000002.1"/>
</dbReference>
<keyword evidence="8" id="KW-0808">Transferase</keyword>
<accession>A0A2G1QQR7</accession>
<dbReference type="GO" id="GO:0005543">
    <property type="term" value="F:phospholipid binding"/>
    <property type="evidence" value="ECO:0007669"/>
    <property type="project" value="TreeGrafter"/>
</dbReference>
<protein>
    <recommendedName>
        <fullName evidence="4">Lipid-A-disaccharide synthase</fullName>
        <ecNumber evidence="3">2.4.1.182</ecNumber>
    </recommendedName>
</protein>
<evidence type="ECO:0000256" key="2">
    <source>
        <dbReference type="ARBA" id="ARBA00007868"/>
    </source>
</evidence>
<keyword evidence="7" id="KW-0328">Glycosyltransferase</keyword>
<dbReference type="GO" id="GO:0008915">
    <property type="term" value="F:lipid-A-disaccharide synthase activity"/>
    <property type="evidence" value="ECO:0007669"/>
    <property type="project" value="UniProtKB-EC"/>
</dbReference>
<evidence type="ECO:0000256" key="9">
    <source>
        <dbReference type="ARBA" id="ARBA00023098"/>
    </source>
</evidence>
<evidence type="ECO:0000256" key="6">
    <source>
        <dbReference type="ARBA" id="ARBA00022556"/>
    </source>
</evidence>
<dbReference type="PANTHER" id="PTHR30372:SF4">
    <property type="entry name" value="LIPID-A-DISACCHARIDE SYNTHASE, MITOCHONDRIAL-RELATED"/>
    <property type="match status" value="1"/>
</dbReference>
<evidence type="ECO:0000256" key="1">
    <source>
        <dbReference type="ARBA" id="ARBA00002056"/>
    </source>
</evidence>
<evidence type="ECO:0000256" key="8">
    <source>
        <dbReference type="ARBA" id="ARBA00022679"/>
    </source>
</evidence>
<evidence type="ECO:0000313" key="12">
    <source>
        <dbReference type="Proteomes" id="UP000221168"/>
    </source>
</evidence>
<comment type="catalytic activity">
    <reaction evidence="10">
        <text>a lipid X + a UDP-2-N,3-O-bis[(3R)-3-hydroxyacyl]-alpha-D-glucosamine = a lipid A disaccharide + UDP + H(+)</text>
        <dbReference type="Rhea" id="RHEA:67828"/>
        <dbReference type="ChEBI" id="CHEBI:15378"/>
        <dbReference type="ChEBI" id="CHEBI:58223"/>
        <dbReference type="ChEBI" id="CHEBI:137748"/>
        <dbReference type="ChEBI" id="CHEBI:176338"/>
        <dbReference type="ChEBI" id="CHEBI:176343"/>
        <dbReference type="EC" id="2.4.1.182"/>
    </reaction>
</comment>
<sequence>MSAPIRLAVVAGEESGDLLAADLVAALRRLTGRDIVLTGVGGGHLAAEGLTSLFDPSEIALMGISAVVSRLPSLIRRISTTADAIVQARPDLLLIVDSPDFTHRVARKVRARMSGLPIVDYVCPSVWAWRPGRAKAMTGYVDHVLCLLPFEPEALKRLDGPPATYVGHRLARDPGLEGVWQAQLERAGDPRSPVLCLLPGSRRSEVSGLLSFYRDTVEELSRIGSTPDLLLPTVPHVEPLVRDLTAGWPWKPEIAVGEAARHAMFARADAALAASGTVTLELALAGVPLVSCYRTDWLARMLRHLIVAWSASLPNLIAGYPVVPELYDYSLRPGYAARYLAALMKDGAFRQAQREGFAAIRDVMTTTRPAGEIAAETVAGLLRDG</sequence>
<dbReference type="EC" id="2.4.1.182" evidence="3"/>
<keyword evidence="5" id="KW-0444">Lipid biosynthesis</keyword>
<comment type="similarity">
    <text evidence="2">Belongs to the LpxB family.</text>
</comment>
<organism evidence="11 12">
    <name type="scientific">Zhengella mangrovi</name>
    <dbReference type="NCBI Taxonomy" id="1982044"/>
    <lineage>
        <taxon>Bacteria</taxon>
        <taxon>Pseudomonadati</taxon>
        <taxon>Pseudomonadota</taxon>
        <taxon>Alphaproteobacteria</taxon>
        <taxon>Hyphomicrobiales</taxon>
        <taxon>Notoacmeibacteraceae</taxon>
        <taxon>Zhengella</taxon>
    </lineage>
</organism>
<comment type="function">
    <text evidence="1">Condensation of UDP-2,3-diacylglucosamine and 2,3-diacylglucosamine-1-phosphate to form lipid A disaccharide, a precursor of lipid A, a phosphorylated glycolipid that anchors the lipopolysaccharide to the outer membrane of the cell.</text>
</comment>
<dbReference type="PANTHER" id="PTHR30372">
    <property type="entry name" value="LIPID-A-DISACCHARIDE SYNTHASE"/>
    <property type="match status" value="1"/>
</dbReference>
<dbReference type="GO" id="GO:0009245">
    <property type="term" value="P:lipid A biosynthetic process"/>
    <property type="evidence" value="ECO:0007669"/>
    <property type="project" value="UniProtKB-KW"/>
</dbReference>
<keyword evidence="9" id="KW-0443">Lipid metabolism</keyword>
<dbReference type="Proteomes" id="UP000221168">
    <property type="component" value="Unassembled WGS sequence"/>
</dbReference>
<dbReference type="SUPFAM" id="SSF53756">
    <property type="entry name" value="UDP-Glycosyltransferase/glycogen phosphorylase"/>
    <property type="match status" value="1"/>
</dbReference>
<evidence type="ECO:0000313" key="11">
    <source>
        <dbReference type="EMBL" id="PHP67852.1"/>
    </source>
</evidence>
<evidence type="ECO:0000256" key="7">
    <source>
        <dbReference type="ARBA" id="ARBA00022676"/>
    </source>
</evidence>
<dbReference type="InterPro" id="IPR003835">
    <property type="entry name" value="Glyco_trans_19"/>
</dbReference>